<dbReference type="EMBL" id="HBGE01098454">
    <property type="protein sequence ID" value="CAD9181829.1"/>
    <property type="molecule type" value="Transcribed_RNA"/>
</dbReference>
<comment type="similarity">
    <text evidence="1">Belongs to the TRAFAC class dynamin-like GTPase superfamily. IRG family.</text>
</comment>
<evidence type="ECO:0000256" key="3">
    <source>
        <dbReference type="ARBA" id="ARBA00022801"/>
    </source>
</evidence>
<name>A0A7S1WQN7_ALECA</name>
<proteinExistence type="inferred from homology"/>
<sequence length="288" mass="32260">MNVGVVGNSGVGKSLLINRLRGVPPAAQGWAPVGINETTVKVSMYAFPSEHRVRLWDFPGAGTPDFPLESYVARMGLRYLDKVLIVTAGRFTVTEVKLMGHLWECRVPYCMVRTKVDIDVWNNRHDNGADEETSIREIRNDLRENHGVDKVFLVSLRHTGAHDFPRLLSAVFPRLGALRDGSSEVQGWDSAWTIPEVYSDIVSAIQGRWKDKQGTLYILQGLQVHVTDVAGGTSESATATLSEADGHVYWLDRWSVGAEGVARSRRKGELHWTACEDKLRDMVWKWCD</sequence>
<accession>A0A7S1WQN7</accession>
<dbReference type="PANTHER" id="PTHR32341">
    <property type="entry name" value="INTERFERON-INDUCIBLE GTPASE"/>
    <property type="match status" value="1"/>
</dbReference>
<keyword evidence="3" id="KW-0378">Hydrolase</keyword>
<dbReference type="GO" id="GO:0016787">
    <property type="term" value="F:hydrolase activity"/>
    <property type="evidence" value="ECO:0007669"/>
    <property type="project" value="UniProtKB-KW"/>
</dbReference>
<dbReference type="InterPro" id="IPR030385">
    <property type="entry name" value="G_IRG_dom"/>
</dbReference>
<dbReference type="Gene3D" id="3.40.50.300">
    <property type="entry name" value="P-loop containing nucleotide triphosphate hydrolases"/>
    <property type="match status" value="1"/>
</dbReference>
<dbReference type="Pfam" id="PF05049">
    <property type="entry name" value="IIGP"/>
    <property type="match status" value="1"/>
</dbReference>
<dbReference type="GO" id="GO:0005525">
    <property type="term" value="F:GTP binding"/>
    <property type="evidence" value="ECO:0007669"/>
    <property type="project" value="UniProtKB-KW"/>
</dbReference>
<gene>
    <name evidence="6" type="ORF">ACAT0790_LOCUS58601</name>
</gene>
<evidence type="ECO:0000256" key="1">
    <source>
        <dbReference type="ARBA" id="ARBA00005429"/>
    </source>
</evidence>
<dbReference type="AlphaFoldDB" id="A0A7S1WQN7"/>
<dbReference type="GO" id="GO:0016020">
    <property type="term" value="C:membrane"/>
    <property type="evidence" value="ECO:0007669"/>
    <property type="project" value="InterPro"/>
</dbReference>
<keyword evidence="2" id="KW-0547">Nucleotide-binding</keyword>
<feature type="domain" description="IRG-type G" evidence="5">
    <location>
        <begin position="1"/>
        <end position="174"/>
    </location>
</feature>
<keyword evidence="4" id="KW-0342">GTP-binding</keyword>
<dbReference type="InterPro" id="IPR027417">
    <property type="entry name" value="P-loop_NTPase"/>
</dbReference>
<evidence type="ECO:0000313" key="6">
    <source>
        <dbReference type="EMBL" id="CAD9181829.1"/>
    </source>
</evidence>
<protein>
    <recommendedName>
        <fullName evidence="5">IRG-type G domain-containing protein</fullName>
    </recommendedName>
</protein>
<evidence type="ECO:0000259" key="5">
    <source>
        <dbReference type="PROSITE" id="PS51716"/>
    </source>
</evidence>
<dbReference type="InterPro" id="IPR007743">
    <property type="entry name" value="Immunity-related_GTPase-like"/>
</dbReference>
<dbReference type="InterPro" id="IPR051515">
    <property type="entry name" value="IRG"/>
</dbReference>
<dbReference type="PROSITE" id="PS51716">
    <property type="entry name" value="G_IRG"/>
    <property type="match status" value="1"/>
</dbReference>
<dbReference type="PANTHER" id="PTHR32341:SF10">
    <property type="entry name" value="INTERFERON-INDUCIBLE GTPASE 5"/>
    <property type="match status" value="1"/>
</dbReference>
<evidence type="ECO:0000256" key="2">
    <source>
        <dbReference type="ARBA" id="ARBA00022741"/>
    </source>
</evidence>
<organism evidence="6">
    <name type="scientific">Alexandrium catenella</name>
    <name type="common">Red tide dinoflagellate</name>
    <name type="synonym">Gonyaulax catenella</name>
    <dbReference type="NCBI Taxonomy" id="2925"/>
    <lineage>
        <taxon>Eukaryota</taxon>
        <taxon>Sar</taxon>
        <taxon>Alveolata</taxon>
        <taxon>Dinophyceae</taxon>
        <taxon>Gonyaulacales</taxon>
        <taxon>Pyrocystaceae</taxon>
        <taxon>Alexandrium</taxon>
    </lineage>
</organism>
<evidence type="ECO:0000256" key="4">
    <source>
        <dbReference type="ARBA" id="ARBA00023134"/>
    </source>
</evidence>
<reference evidence="6" key="1">
    <citation type="submission" date="2021-01" db="EMBL/GenBank/DDBJ databases">
        <authorList>
            <person name="Corre E."/>
            <person name="Pelletier E."/>
            <person name="Niang G."/>
            <person name="Scheremetjew M."/>
            <person name="Finn R."/>
            <person name="Kale V."/>
            <person name="Holt S."/>
            <person name="Cochrane G."/>
            <person name="Meng A."/>
            <person name="Brown T."/>
            <person name="Cohen L."/>
        </authorList>
    </citation>
    <scope>NUCLEOTIDE SEQUENCE</scope>
    <source>
        <strain evidence="6">OF101</strain>
    </source>
</reference>
<dbReference type="SUPFAM" id="SSF52540">
    <property type="entry name" value="P-loop containing nucleoside triphosphate hydrolases"/>
    <property type="match status" value="1"/>
</dbReference>